<dbReference type="PANTHER" id="PTHR34219">
    <property type="entry name" value="IRON-REGULATED INNER MEMBRANE PROTEIN-RELATED"/>
    <property type="match status" value="1"/>
</dbReference>
<organism evidence="2 3">
    <name type="scientific">Bradyrhizobium canariense</name>
    <dbReference type="NCBI Taxonomy" id="255045"/>
    <lineage>
        <taxon>Bacteria</taxon>
        <taxon>Pseudomonadati</taxon>
        <taxon>Pseudomonadota</taxon>
        <taxon>Alphaproteobacteria</taxon>
        <taxon>Hyphomicrobiales</taxon>
        <taxon>Nitrobacteraceae</taxon>
        <taxon>Bradyrhizobium</taxon>
    </lineage>
</organism>
<sequence length="390" mass="42786">MVLARLRIWVWIHKWSSLACTLFLLVTCLTGLPLIFHDELDEWLSSDPAYVSPPKDTPYASLDVIAAKSLARYPNQVILSIVIDDDEPNTVVFMAPSWAAVLASREAAHWIKFDARTAAVIKESPGLQDSGSLIAAILQMHKNLLAGDGGKWILAVVAALFVAATVSGVVVYGPFMRDLKFGTVRKSGSSRLRWLDVHNLLGGVLALWMLVVAATGLMNELSGSLFDVWRNTEVKETLKKWSGPPIAVSEYYSFQGAVDHVRAVIPDTTVVNVIPPGSIFSTPYHYLVWAKGQQPLTSRLFSPVLVNARTGEVEAILSMPWYLRALEVSRPLHFGDYGGTPLKFIWAMFDIATIAVLASGFYLWVAKGRRRRLALSTSRAAATPSHGVAS</sequence>
<reference evidence="3" key="1">
    <citation type="submission" date="2016-10" db="EMBL/GenBank/DDBJ databases">
        <authorList>
            <person name="Varghese N."/>
            <person name="Submissions S."/>
        </authorList>
    </citation>
    <scope>NUCLEOTIDE SEQUENCE [LARGE SCALE GENOMIC DNA]</scope>
    <source>
        <strain evidence="3">GAS369</strain>
    </source>
</reference>
<dbReference type="Pfam" id="PF03929">
    <property type="entry name" value="PepSY_TM"/>
    <property type="match status" value="1"/>
</dbReference>
<feature type="transmembrane region" description="Helical" evidence="1">
    <location>
        <begin position="197"/>
        <end position="218"/>
    </location>
</feature>
<keyword evidence="1" id="KW-0812">Transmembrane</keyword>
<gene>
    <name evidence="2" type="ORF">SAMN05444158_4580</name>
</gene>
<keyword evidence="1" id="KW-0472">Membrane</keyword>
<evidence type="ECO:0000256" key="1">
    <source>
        <dbReference type="SAM" id="Phobius"/>
    </source>
</evidence>
<dbReference type="Proteomes" id="UP000243904">
    <property type="component" value="Chromosome I"/>
</dbReference>
<accession>A0A1H1Y0V3</accession>
<feature type="transmembrane region" description="Helical" evidence="1">
    <location>
        <begin position="344"/>
        <end position="365"/>
    </location>
</feature>
<feature type="transmembrane region" description="Helical" evidence="1">
    <location>
        <begin position="152"/>
        <end position="176"/>
    </location>
</feature>
<feature type="transmembrane region" description="Helical" evidence="1">
    <location>
        <begin position="15"/>
        <end position="36"/>
    </location>
</feature>
<keyword evidence="3" id="KW-1185">Reference proteome</keyword>
<dbReference type="PANTHER" id="PTHR34219:SF3">
    <property type="entry name" value="BLL7967 PROTEIN"/>
    <property type="match status" value="1"/>
</dbReference>
<name>A0A1H1Y0V3_9BRAD</name>
<keyword evidence="1" id="KW-1133">Transmembrane helix</keyword>
<evidence type="ECO:0000313" key="3">
    <source>
        <dbReference type="Proteomes" id="UP000243904"/>
    </source>
</evidence>
<dbReference type="EMBL" id="LT629750">
    <property type="protein sequence ID" value="SDT15062.1"/>
    <property type="molecule type" value="Genomic_DNA"/>
</dbReference>
<protein>
    <submittedName>
        <fullName evidence="2">Uncharacterized iron-regulated membrane protein</fullName>
    </submittedName>
</protein>
<proteinExistence type="predicted"/>
<evidence type="ECO:0000313" key="2">
    <source>
        <dbReference type="EMBL" id="SDT15062.1"/>
    </source>
</evidence>
<dbReference type="AlphaFoldDB" id="A0A1H1Y0V3"/>
<dbReference type="RefSeq" id="WP_146688916.1">
    <property type="nucleotide sequence ID" value="NZ_LT629750.1"/>
</dbReference>
<dbReference type="InterPro" id="IPR005625">
    <property type="entry name" value="PepSY-ass_TM"/>
</dbReference>